<organism evidence="1 2">
    <name type="scientific">Hibiscus sabdariffa</name>
    <name type="common">roselle</name>
    <dbReference type="NCBI Taxonomy" id="183260"/>
    <lineage>
        <taxon>Eukaryota</taxon>
        <taxon>Viridiplantae</taxon>
        <taxon>Streptophyta</taxon>
        <taxon>Embryophyta</taxon>
        <taxon>Tracheophyta</taxon>
        <taxon>Spermatophyta</taxon>
        <taxon>Magnoliopsida</taxon>
        <taxon>eudicotyledons</taxon>
        <taxon>Gunneridae</taxon>
        <taxon>Pentapetalae</taxon>
        <taxon>rosids</taxon>
        <taxon>malvids</taxon>
        <taxon>Malvales</taxon>
        <taxon>Malvaceae</taxon>
        <taxon>Malvoideae</taxon>
        <taxon>Hibiscus</taxon>
    </lineage>
</organism>
<sequence>MFKTQTPPTAFSFRSSPPLVGDQHLPCHREHLRLANSNPSSTRKSVASFVAESCLMEFSLGIHSLCPVVVHHGERWGASTEEALVLVESSSGRPPVFVWPREPVITCSNTVAECDPDARDDSFASQETSGNTGQHPLFWVNESAFPNMHQLTLAWNAGIKDIIWHGEGPRQQQLVTMYPEQPKSCHT</sequence>
<reference evidence="1 2" key="1">
    <citation type="journal article" date="2024" name="G3 (Bethesda)">
        <title>Genome assembly of Hibiscus sabdariffa L. provides insights into metabolisms of medicinal natural products.</title>
        <authorList>
            <person name="Kim T."/>
        </authorList>
    </citation>
    <scope>NUCLEOTIDE SEQUENCE [LARGE SCALE GENOMIC DNA]</scope>
    <source>
        <strain evidence="1">TK-2024</strain>
        <tissue evidence="1">Old leaves</tissue>
    </source>
</reference>
<dbReference type="EMBL" id="JBBPBN010000020">
    <property type="protein sequence ID" value="KAK9016270.1"/>
    <property type="molecule type" value="Genomic_DNA"/>
</dbReference>
<protein>
    <submittedName>
        <fullName evidence="1">Uncharacterized protein</fullName>
    </submittedName>
</protein>
<name>A0ABR2RTG8_9ROSI</name>
<gene>
    <name evidence="1" type="ORF">V6N11_078773</name>
</gene>
<evidence type="ECO:0000313" key="2">
    <source>
        <dbReference type="Proteomes" id="UP001396334"/>
    </source>
</evidence>
<evidence type="ECO:0000313" key="1">
    <source>
        <dbReference type="EMBL" id="KAK9016270.1"/>
    </source>
</evidence>
<proteinExistence type="predicted"/>
<accession>A0ABR2RTG8</accession>
<keyword evidence="2" id="KW-1185">Reference proteome</keyword>
<comment type="caution">
    <text evidence="1">The sequence shown here is derived from an EMBL/GenBank/DDBJ whole genome shotgun (WGS) entry which is preliminary data.</text>
</comment>
<dbReference type="Proteomes" id="UP001396334">
    <property type="component" value="Unassembled WGS sequence"/>
</dbReference>